<keyword evidence="3" id="KW-0378">Hydrolase</keyword>
<dbReference type="InterPro" id="IPR029058">
    <property type="entry name" value="AB_hydrolase_fold"/>
</dbReference>
<feature type="region of interest" description="Disordered" evidence="1">
    <location>
        <begin position="1"/>
        <end position="20"/>
    </location>
</feature>
<evidence type="ECO:0000313" key="4">
    <source>
        <dbReference type="Proteomes" id="UP000196581"/>
    </source>
</evidence>
<protein>
    <submittedName>
        <fullName evidence="3">Lysophospholipase</fullName>
        <ecNumber evidence="3">3.1.1.5</ecNumber>
    </submittedName>
</protein>
<dbReference type="Pfam" id="PF12146">
    <property type="entry name" value="Hydrolase_4"/>
    <property type="match status" value="1"/>
</dbReference>
<dbReference type="EC" id="3.1.1.5" evidence="3"/>
<dbReference type="Proteomes" id="UP000196581">
    <property type="component" value="Unassembled WGS sequence"/>
</dbReference>
<reference evidence="4" key="1">
    <citation type="submission" date="2017-02" db="EMBL/GenBank/DDBJ databases">
        <authorList>
            <person name="Dridi B."/>
        </authorList>
    </citation>
    <scope>NUCLEOTIDE SEQUENCE [LARGE SCALE GENOMIC DNA]</scope>
    <source>
        <strain evidence="4">B Co 03.10</strain>
    </source>
</reference>
<dbReference type="Gene3D" id="3.40.50.1820">
    <property type="entry name" value="alpha/beta hydrolase"/>
    <property type="match status" value="1"/>
</dbReference>
<feature type="domain" description="Serine aminopeptidase S33" evidence="2">
    <location>
        <begin position="82"/>
        <end position="223"/>
    </location>
</feature>
<dbReference type="AlphaFoldDB" id="A0A1X6X9G0"/>
<proteinExistence type="predicted"/>
<evidence type="ECO:0000313" key="3">
    <source>
        <dbReference type="EMBL" id="SLM95806.1"/>
    </source>
</evidence>
<dbReference type="EMBL" id="FWFF01000006">
    <property type="protein sequence ID" value="SLM95806.1"/>
    <property type="molecule type" value="Genomic_DNA"/>
</dbReference>
<accession>A0A1X6X9G0</accession>
<dbReference type="RefSeq" id="WP_087005729.1">
    <property type="nucleotide sequence ID" value="NZ_FWFF01000006.1"/>
</dbReference>
<evidence type="ECO:0000259" key="2">
    <source>
        <dbReference type="Pfam" id="PF12146"/>
    </source>
</evidence>
<dbReference type="InterPro" id="IPR022742">
    <property type="entry name" value="Hydrolase_4"/>
</dbReference>
<sequence length="392" mass="42888">MDAEPTAPDAHHPPRGYGATHAWRPDVLGGGFRSLDLPLPDDEQATLVAYDPASGAPRAAIDRDTWATLEDSMPRDLLDDVAILYLHGWSDYFYHAHLARFWSHMGADFYALDLRGYGRNLDPERVEKAHSPRPDDDEHVQRPGYITDLAEYDADLEAALTVIEETSPGRRIIVSGHSTGGLIAVLWADRNPGRLSGITLNSPWLEFQYSTTIRKILQPFLGRGRSATTALRLHMPNYSVVATSATHGRLPYDARLKPTDSFPVYAGWIRAIFAGHAAVEDGLEIDAPVLVQTSTKSLRKIGYDPEMEATDIVLDVDAIARRSIHLGRTVALNRIPGAMHDLFLSHPAAQVDAFSGLLRFARGFLTADVLPRGTSAAGTSTAAPTAGPRMRS</sequence>
<organism evidence="3 4">
    <name type="scientific">Brevibacterium yomogidense</name>
    <dbReference type="NCBI Taxonomy" id="946573"/>
    <lineage>
        <taxon>Bacteria</taxon>
        <taxon>Bacillati</taxon>
        <taxon>Actinomycetota</taxon>
        <taxon>Actinomycetes</taxon>
        <taxon>Micrococcales</taxon>
        <taxon>Brevibacteriaceae</taxon>
        <taxon>Brevibacterium</taxon>
    </lineage>
</organism>
<name>A0A1X6X9G0_9MICO</name>
<dbReference type="GO" id="GO:0004622">
    <property type="term" value="F:phosphatidylcholine lysophospholipase activity"/>
    <property type="evidence" value="ECO:0007669"/>
    <property type="project" value="UniProtKB-EC"/>
</dbReference>
<evidence type="ECO:0000256" key="1">
    <source>
        <dbReference type="SAM" id="MobiDB-lite"/>
    </source>
</evidence>
<keyword evidence="4" id="KW-1185">Reference proteome</keyword>
<dbReference type="SUPFAM" id="SSF53474">
    <property type="entry name" value="alpha/beta-Hydrolases"/>
    <property type="match status" value="1"/>
</dbReference>
<gene>
    <name evidence="3" type="ORF">FM105_05070</name>
</gene>